<feature type="transmembrane region" description="Helical" evidence="10">
    <location>
        <begin position="435"/>
        <end position="453"/>
    </location>
</feature>
<feature type="transmembrane region" description="Helical" evidence="10">
    <location>
        <begin position="95"/>
        <end position="119"/>
    </location>
</feature>
<sequence length="489" mass="51325">MSQAETGKGTGTGAGNGTGNGTEPRTSAAKLTLPTLTTMVVGSMVGAGVFSLPRRFGQETGVAGALIAWAVAGAGMLMLAFVFQRLALRRPDLDAGVYAYAKAGFGEYLGFFAAFGYWASACVGNVTYWVLIMSTIGAIAPALGDGDTVLAMLLSSAGLWAFFLLISRGVKEAAAINRIVTVAKVVPILVFVLIALFCLKPSVFAENFTGADYAGSLFQQVKGTMLATVFVFLGVEGASVYSRHARRREDVGRATVLGFLSVFAIFASVTVVSYGILPMSEIAELRQPSMAGVLEEAVGTWGKVFVSVGLIVSVLGAYLAWTLMAAEVLFVAAKDEDMPRFLGRSTAADVPVPALLITTVLTQIVLVVTLFSDDAFNFALDLTSALTLIPFLLAAAFAVMVARSGGAGRWDLPVAALATVYTAFLIYAAGLKYLLVSLIVYAPATILFVMARREQGRRLFSPRELVILAVSVAGAVVGVVALARGWISL</sequence>
<dbReference type="NCBIfam" id="TIGR00905">
    <property type="entry name" value="2A0302"/>
    <property type="match status" value="1"/>
</dbReference>
<keyword evidence="12" id="KW-1185">Reference proteome</keyword>
<evidence type="ECO:0000313" key="11">
    <source>
        <dbReference type="EMBL" id="MBQ0855344.1"/>
    </source>
</evidence>
<dbReference type="GO" id="GO:0006865">
    <property type="term" value="P:amino acid transport"/>
    <property type="evidence" value="ECO:0007669"/>
    <property type="project" value="UniProtKB-KW"/>
</dbReference>
<reference evidence="11 12" key="1">
    <citation type="submission" date="2021-04" db="EMBL/GenBank/DDBJ databases">
        <authorList>
            <person name="Tang X."/>
            <person name="Zhou X."/>
            <person name="Chen X."/>
            <person name="Cernava T."/>
            <person name="Zhang C."/>
        </authorList>
    </citation>
    <scope>NUCLEOTIDE SEQUENCE [LARGE SCALE GENOMIC DNA]</scope>
    <source>
        <strain evidence="11 12">BH-SS-21</strain>
    </source>
</reference>
<feature type="compositionally biased region" description="Gly residues" evidence="9">
    <location>
        <begin position="8"/>
        <end position="20"/>
    </location>
</feature>
<keyword evidence="6" id="KW-0029">Amino-acid transport</keyword>
<comment type="similarity">
    <text evidence="2">Belongs to the amino acid-polyamine-organocation (APC) superfamily. Basic amino acid/polyamine antiporter (APA) (TC 2.A.3.2) family.</text>
</comment>
<keyword evidence="8 10" id="KW-0472">Membrane</keyword>
<feature type="transmembrane region" description="Helical" evidence="10">
    <location>
        <begin position="254"/>
        <end position="277"/>
    </location>
</feature>
<proteinExistence type="inferred from homology"/>
<keyword evidence="3" id="KW-0813">Transport</keyword>
<feature type="transmembrane region" description="Helical" evidence="10">
    <location>
        <begin position="378"/>
        <end position="400"/>
    </location>
</feature>
<dbReference type="EMBL" id="JAGPYQ010000002">
    <property type="protein sequence ID" value="MBQ0855344.1"/>
    <property type="molecule type" value="Genomic_DNA"/>
</dbReference>
<feature type="transmembrane region" description="Helical" evidence="10">
    <location>
        <begin position="412"/>
        <end position="429"/>
    </location>
</feature>
<dbReference type="Pfam" id="PF13520">
    <property type="entry name" value="AA_permease_2"/>
    <property type="match status" value="1"/>
</dbReference>
<dbReference type="InterPro" id="IPR050367">
    <property type="entry name" value="APC_superfamily"/>
</dbReference>
<feature type="region of interest" description="Disordered" evidence="9">
    <location>
        <begin position="1"/>
        <end position="27"/>
    </location>
</feature>
<dbReference type="Proteomes" id="UP000677413">
    <property type="component" value="Unassembled WGS sequence"/>
</dbReference>
<feature type="transmembrane region" description="Helical" evidence="10">
    <location>
        <begin position="62"/>
        <end position="83"/>
    </location>
</feature>
<protein>
    <submittedName>
        <fullName evidence="11">Amino acid permease</fullName>
    </submittedName>
</protein>
<dbReference type="RefSeq" id="WP_210893651.1">
    <property type="nucleotide sequence ID" value="NZ_JAGPYQ010000002.1"/>
</dbReference>
<feature type="transmembrane region" description="Helical" evidence="10">
    <location>
        <begin position="465"/>
        <end position="487"/>
    </location>
</feature>
<dbReference type="GO" id="GO:0022857">
    <property type="term" value="F:transmembrane transporter activity"/>
    <property type="evidence" value="ECO:0007669"/>
    <property type="project" value="InterPro"/>
</dbReference>
<gene>
    <name evidence="11" type="ORF">J8N05_45065</name>
</gene>
<comment type="caution">
    <text evidence="11">The sequence shown here is derived from an EMBL/GenBank/DDBJ whole genome shotgun (WGS) entry which is preliminary data.</text>
</comment>
<dbReference type="Gene3D" id="1.20.1740.10">
    <property type="entry name" value="Amino acid/polyamine transporter I"/>
    <property type="match status" value="1"/>
</dbReference>
<dbReference type="PANTHER" id="PTHR42770">
    <property type="entry name" value="AMINO ACID TRANSPORTER-RELATED"/>
    <property type="match status" value="1"/>
</dbReference>
<dbReference type="PANTHER" id="PTHR42770:SF4">
    <property type="entry name" value="ARGININE_ORNITHINE ANTIPORTER-RELATED"/>
    <property type="match status" value="1"/>
</dbReference>
<dbReference type="InterPro" id="IPR002293">
    <property type="entry name" value="AA/rel_permease1"/>
</dbReference>
<dbReference type="AlphaFoldDB" id="A0A941BIW1"/>
<feature type="transmembrane region" description="Helical" evidence="10">
    <location>
        <begin position="126"/>
        <end position="143"/>
    </location>
</feature>
<dbReference type="PIRSF" id="PIRSF006060">
    <property type="entry name" value="AA_transporter"/>
    <property type="match status" value="1"/>
</dbReference>
<evidence type="ECO:0000256" key="10">
    <source>
        <dbReference type="SAM" id="Phobius"/>
    </source>
</evidence>
<feature type="transmembrane region" description="Helical" evidence="10">
    <location>
        <begin position="352"/>
        <end position="372"/>
    </location>
</feature>
<evidence type="ECO:0000256" key="4">
    <source>
        <dbReference type="ARBA" id="ARBA00022475"/>
    </source>
</evidence>
<evidence type="ECO:0000256" key="2">
    <source>
        <dbReference type="ARBA" id="ARBA00008220"/>
    </source>
</evidence>
<feature type="transmembrane region" description="Helical" evidence="10">
    <location>
        <begin position="149"/>
        <end position="167"/>
    </location>
</feature>
<keyword evidence="5 10" id="KW-0812">Transmembrane</keyword>
<dbReference type="GO" id="GO:0005886">
    <property type="term" value="C:plasma membrane"/>
    <property type="evidence" value="ECO:0007669"/>
    <property type="project" value="UniProtKB-SubCell"/>
</dbReference>
<keyword evidence="4" id="KW-1003">Cell membrane</keyword>
<feature type="transmembrane region" description="Helical" evidence="10">
    <location>
        <begin position="304"/>
        <end position="331"/>
    </location>
</feature>
<organism evidence="11 12">
    <name type="scientific">Streptomyces liliiviolaceus</name>
    <dbReference type="NCBI Taxonomy" id="2823109"/>
    <lineage>
        <taxon>Bacteria</taxon>
        <taxon>Bacillati</taxon>
        <taxon>Actinomycetota</taxon>
        <taxon>Actinomycetes</taxon>
        <taxon>Kitasatosporales</taxon>
        <taxon>Streptomycetaceae</taxon>
        <taxon>Streptomyces</taxon>
    </lineage>
</organism>
<evidence type="ECO:0000256" key="8">
    <source>
        <dbReference type="ARBA" id="ARBA00023136"/>
    </source>
</evidence>
<evidence type="ECO:0000256" key="5">
    <source>
        <dbReference type="ARBA" id="ARBA00022692"/>
    </source>
</evidence>
<evidence type="ECO:0000256" key="9">
    <source>
        <dbReference type="SAM" id="MobiDB-lite"/>
    </source>
</evidence>
<feature type="transmembrane region" description="Helical" evidence="10">
    <location>
        <begin position="223"/>
        <end position="242"/>
    </location>
</feature>
<evidence type="ECO:0000256" key="1">
    <source>
        <dbReference type="ARBA" id="ARBA00004651"/>
    </source>
</evidence>
<feature type="transmembrane region" description="Helical" evidence="10">
    <location>
        <begin position="31"/>
        <end position="50"/>
    </location>
</feature>
<name>A0A941BIW1_9ACTN</name>
<dbReference type="InterPro" id="IPR004754">
    <property type="entry name" value="Amino_acid_antiprt"/>
</dbReference>
<evidence type="ECO:0000256" key="3">
    <source>
        <dbReference type="ARBA" id="ARBA00022448"/>
    </source>
</evidence>
<accession>A0A941BIW1</accession>
<evidence type="ECO:0000313" key="12">
    <source>
        <dbReference type="Proteomes" id="UP000677413"/>
    </source>
</evidence>
<keyword evidence="7 10" id="KW-1133">Transmembrane helix</keyword>
<evidence type="ECO:0000256" key="6">
    <source>
        <dbReference type="ARBA" id="ARBA00022970"/>
    </source>
</evidence>
<feature type="transmembrane region" description="Helical" evidence="10">
    <location>
        <begin position="179"/>
        <end position="203"/>
    </location>
</feature>
<comment type="subcellular location">
    <subcellularLocation>
        <location evidence="1">Cell membrane</location>
        <topology evidence="1">Multi-pass membrane protein</topology>
    </subcellularLocation>
</comment>
<evidence type="ECO:0000256" key="7">
    <source>
        <dbReference type="ARBA" id="ARBA00022989"/>
    </source>
</evidence>